<dbReference type="Proteomes" id="UP000326268">
    <property type="component" value="Unassembled WGS sequence"/>
</dbReference>
<evidence type="ECO:0000313" key="6">
    <source>
        <dbReference type="EMBL" id="KAE8360377.1"/>
    </source>
</evidence>
<dbReference type="PANTHER" id="PTHR47424:SF15">
    <property type="entry name" value="ZN(II)2CYS6 TRANSCRIPTION FACTOR (EUROFUNG)"/>
    <property type="match status" value="1"/>
</dbReference>
<keyword evidence="1" id="KW-0805">Transcription regulation</keyword>
<feature type="compositionally biased region" description="Polar residues" evidence="4">
    <location>
        <begin position="13"/>
        <end position="28"/>
    </location>
</feature>
<feature type="region of interest" description="Disordered" evidence="4">
    <location>
        <begin position="1"/>
        <end position="28"/>
    </location>
</feature>
<dbReference type="SMART" id="SM00906">
    <property type="entry name" value="Fungal_trans"/>
    <property type="match status" value="1"/>
</dbReference>
<sequence>MPKLPSGICEAENAQSPNEELSASNIPHDQGSTVKYSFNHGVSATDTASPLTTVQLYYGSTSQFAFMHEFHQEMMPDRADQSNETRGGVMETGPGLDMFNFRPIFFGRPFETDGVSGKPGDGGTGELVVLIDKDLAKTFLERYLSTSYYLATFRPAENFRRHLESLYSPVPGSEIDTWSRLVIFMALALGSLGTTHCEWGDILFQRVNDTITSMSDVFQTEQGRFNSSFLHLGTAARKAISAGLHKEPPANSDDGSESVEERRDTFWSLYFYETWVTFHLGRPSAISPRDINIKPSANPFLQTLVTLCQVIHRSVDGINGQHEKSLLQMWHIARSVMDNLRTYDACMRRALGTGLSSKPRPGSLGVQQTILITLYYHVILLTYRPFLLFRRRWHRTPHDPAQAAGAGAQMPNWLNEACNCALNAACRTIEYLCEAALTNELVRVRYCLLYWDIEFKEWQEARYHGYFLSSACFVLAYNIVHGENESSVPSYIPWIHAAIRCLESMRPGDPINTFIAAIRNILTKISSLCQLRQSAMKDKLFVPDFEQSPPFGIPKLGDGVGNGETHQPPSDEVEPVCHFSEELCSTSIDLDHVSEVDLAVSYSGWTRNLNYELGGCCFALS</sequence>
<name>A0A5N6ZRW9_9EURO</name>
<protein>
    <recommendedName>
        <fullName evidence="5">Xylanolytic transcriptional activator regulatory domain-containing protein</fullName>
    </recommendedName>
</protein>
<evidence type="ECO:0000256" key="4">
    <source>
        <dbReference type="SAM" id="MobiDB-lite"/>
    </source>
</evidence>
<keyword evidence="3" id="KW-0539">Nucleus</keyword>
<evidence type="ECO:0000256" key="2">
    <source>
        <dbReference type="ARBA" id="ARBA00023163"/>
    </source>
</evidence>
<accession>A0A5N6ZRW9</accession>
<dbReference type="GO" id="GO:0000435">
    <property type="term" value="P:positive regulation of transcription from RNA polymerase II promoter by galactose"/>
    <property type="evidence" value="ECO:0007669"/>
    <property type="project" value="TreeGrafter"/>
</dbReference>
<dbReference type="RefSeq" id="XP_031923458.1">
    <property type="nucleotide sequence ID" value="XM_032073265.1"/>
</dbReference>
<feature type="domain" description="Xylanolytic transcriptional activator regulatory" evidence="5">
    <location>
        <begin position="228"/>
        <end position="301"/>
    </location>
</feature>
<keyword evidence="7" id="KW-1185">Reference proteome</keyword>
<evidence type="ECO:0000256" key="3">
    <source>
        <dbReference type="ARBA" id="ARBA00023242"/>
    </source>
</evidence>
<dbReference type="AlphaFoldDB" id="A0A5N6ZRW9"/>
<proteinExistence type="predicted"/>
<dbReference type="InterPro" id="IPR051127">
    <property type="entry name" value="Fungal_SecMet_Regulators"/>
</dbReference>
<dbReference type="InterPro" id="IPR007219">
    <property type="entry name" value="XnlR_reg_dom"/>
</dbReference>
<dbReference type="PANTHER" id="PTHR47424">
    <property type="entry name" value="REGULATORY PROTEIN GAL4"/>
    <property type="match status" value="1"/>
</dbReference>
<dbReference type="OrthoDB" id="2123952at2759"/>
<dbReference type="GeneID" id="43657711"/>
<evidence type="ECO:0000256" key="1">
    <source>
        <dbReference type="ARBA" id="ARBA00023015"/>
    </source>
</evidence>
<keyword evidence="2" id="KW-0804">Transcription</keyword>
<dbReference type="CDD" id="cd12148">
    <property type="entry name" value="fungal_TF_MHR"/>
    <property type="match status" value="1"/>
</dbReference>
<dbReference type="GO" id="GO:0000981">
    <property type="term" value="F:DNA-binding transcription factor activity, RNA polymerase II-specific"/>
    <property type="evidence" value="ECO:0007669"/>
    <property type="project" value="TreeGrafter"/>
</dbReference>
<dbReference type="Pfam" id="PF04082">
    <property type="entry name" value="Fungal_trans"/>
    <property type="match status" value="1"/>
</dbReference>
<dbReference type="GO" id="GO:0000978">
    <property type="term" value="F:RNA polymerase II cis-regulatory region sequence-specific DNA binding"/>
    <property type="evidence" value="ECO:0007669"/>
    <property type="project" value="TreeGrafter"/>
</dbReference>
<organism evidence="6 7">
    <name type="scientific">Aspergillus caelatus</name>
    <dbReference type="NCBI Taxonomy" id="61420"/>
    <lineage>
        <taxon>Eukaryota</taxon>
        <taxon>Fungi</taxon>
        <taxon>Dikarya</taxon>
        <taxon>Ascomycota</taxon>
        <taxon>Pezizomycotina</taxon>
        <taxon>Eurotiomycetes</taxon>
        <taxon>Eurotiomycetidae</taxon>
        <taxon>Eurotiales</taxon>
        <taxon>Aspergillaceae</taxon>
        <taxon>Aspergillus</taxon>
        <taxon>Aspergillus subgen. Circumdati</taxon>
    </lineage>
</organism>
<reference evidence="6 7" key="1">
    <citation type="submission" date="2019-04" db="EMBL/GenBank/DDBJ databases">
        <title>Friends and foes A comparative genomics studyof 23 Aspergillus species from section Flavi.</title>
        <authorList>
            <consortium name="DOE Joint Genome Institute"/>
            <person name="Kjaerbolling I."/>
            <person name="Vesth T."/>
            <person name="Frisvad J.C."/>
            <person name="Nybo J.L."/>
            <person name="Theobald S."/>
            <person name="Kildgaard S."/>
            <person name="Isbrandt T."/>
            <person name="Kuo A."/>
            <person name="Sato A."/>
            <person name="Lyhne E.K."/>
            <person name="Kogle M.E."/>
            <person name="Wiebenga A."/>
            <person name="Kun R.S."/>
            <person name="Lubbers R.J."/>
            <person name="Makela M.R."/>
            <person name="Barry K."/>
            <person name="Chovatia M."/>
            <person name="Clum A."/>
            <person name="Daum C."/>
            <person name="Haridas S."/>
            <person name="He G."/>
            <person name="LaButti K."/>
            <person name="Lipzen A."/>
            <person name="Mondo S."/>
            <person name="Riley R."/>
            <person name="Salamov A."/>
            <person name="Simmons B.A."/>
            <person name="Magnuson J.K."/>
            <person name="Henrissat B."/>
            <person name="Mortensen U.H."/>
            <person name="Larsen T.O."/>
            <person name="Devries R.P."/>
            <person name="Grigoriev I.V."/>
            <person name="Machida M."/>
            <person name="Baker S.E."/>
            <person name="Andersen M.R."/>
        </authorList>
    </citation>
    <scope>NUCLEOTIDE SEQUENCE [LARGE SCALE GENOMIC DNA]</scope>
    <source>
        <strain evidence="6 7">CBS 763.97</strain>
    </source>
</reference>
<evidence type="ECO:0000313" key="7">
    <source>
        <dbReference type="Proteomes" id="UP000326268"/>
    </source>
</evidence>
<dbReference type="GO" id="GO:0006351">
    <property type="term" value="P:DNA-templated transcription"/>
    <property type="evidence" value="ECO:0007669"/>
    <property type="project" value="InterPro"/>
</dbReference>
<dbReference type="EMBL" id="ML737777">
    <property type="protein sequence ID" value="KAE8360377.1"/>
    <property type="molecule type" value="Genomic_DNA"/>
</dbReference>
<gene>
    <name evidence="6" type="ORF">BDV27DRAFT_161727</name>
</gene>
<dbReference type="GO" id="GO:0008270">
    <property type="term" value="F:zinc ion binding"/>
    <property type="evidence" value="ECO:0007669"/>
    <property type="project" value="InterPro"/>
</dbReference>
<evidence type="ECO:0000259" key="5">
    <source>
        <dbReference type="SMART" id="SM00906"/>
    </source>
</evidence>
<dbReference type="GO" id="GO:0005634">
    <property type="term" value="C:nucleus"/>
    <property type="evidence" value="ECO:0007669"/>
    <property type="project" value="TreeGrafter"/>
</dbReference>